<name>A0A4Y2ALJ6_ARAVE</name>
<protein>
    <submittedName>
        <fullName evidence="1">Uncharacterized protein</fullName>
    </submittedName>
</protein>
<evidence type="ECO:0000313" key="2">
    <source>
        <dbReference type="Proteomes" id="UP000499080"/>
    </source>
</evidence>
<dbReference type="EMBL" id="BGPR01232345">
    <property type="protein sequence ID" value="GBL80109.1"/>
    <property type="molecule type" value="Genomic_DNA"/>
</dbReference>
<evidence type="ECO:0000313" key="1">
    <source>
        <dbReference type="EMBL" id="GBL80109.1"/>
    </source>
</evidence>
<reference evidence="1 2" key="1">
    <citation type="journal article" date="2019" name="Sci. Rep.">
        <title>Orb-weaving spider Araneus ventricosus genome elucidates the spidroin gene catalogue.</title>
        <authorList>
            <person name="Kono N."/>
            <person name="Nakamura H."/>
            <person name="Ohtoshi R."/>
            <person name="Moran D.A.P."/>
            <person name="Shinohara A."/>
            <person name="Yoshida Y."/>
            <person name="Fujiwara M."/>
            <person name="Mori M."/>
            <person name="Tomita M."/>
            <person name="Arakawa K."/>
        </authorList>
    </citation>
    <scope>NUCLEOTIDE SEQUENCE [LARGE SCALE GENOMIC DNA]</scope>
</reference>
<keyword evidence="2" id="KW-1185">Reference proteome</keyword>
<dbReference type="Proteomes" id="UP000499080">
    <property type="component" value="Unassembled WGS sequence"/>
</dbReference>
<proteinExistence type="predicted"/>
<organism evidence="1 2">
    <name type="scientific">Araneus ventricosus</name>
    <name type="common">Orbweaver spider</name>
    <name type="synonym">Epeira ventricosa</name>
    <dbReference type="NCBI Taxonomy" id="182803"/>
    <lineage>
        <taxon>Eukaryota</taxon>
        <taxon>Metazoa</taxon>
        <taxon>Ecdysozoa</taxon>
        <taxon>Arthropoda</taxon>
        <taxon>Chelicerata</taxon>
        <taxon>Arachnida</taxon>
        <taxon>Araneae</taxon>
        <taxon>Araneomorphae</taxon>
        <taxon>Entelegynae</taxon>
        <taxon>Araneoidea</taxon>
        <taxon>Araneidae</taxon>
        <taxon>Araneus</taxon>
    </lineage>
</organism>
<gene>
    <name evidence="1" type="ORF">AVEN_166127_1</name>
</gene>
<sequence length="102" mass="11919">MNTDRTRLFGASFDPVQLRFGSKETPNKQVLPLQLRILSSLSVDYQPPFATTYNTFVAALLRNLIIVALQENCSYEEKFTWAEIRSLSWLWKYQNVIFQQVI</sequence>
<dbReference type="AlphaFoldDB" id="A0A4Y2ALJ6"/>
<comment type="caution">
    <text evidence="1">The sequence shown here is derived from an EMBL/GenBank/DDBJ whole genome shotgun (WGS) entry which is preliminary data.</text>
</comment>
<accession>A0A4Y2ALJ6</accession>